<accession>A0A5C1AKU8</accession>
<evidence type="ECO:0000313" key="1">
    <source>
        <dbReference type="EMBL" id="QEL19841.1"/>
    </source>
</evidence>
<sequence>MRPPPTDEIAREQLAELILMRCEIDPNGEILDSDCCEKLRSLPLDRMQLLDDELREERAHLTGRRPHAILLKIYHEWRAKEQTH</sequence>
<protein>
    <submittedName>
        <fullName evidence="1">Uncharacterized protein</fullName>
    </submittedName>
</protein>
<proteinExistence type="predicted"/>
<reference evidence="2" key="1">
    <citation type="submission" date="2019-08" db="EMBL/GenBank/DDBJ databases">
        <title>Limnoglobus roseus gen. nov., sp. nov., a novel freshwater planctomycete with a giant genome from the family Gemmataceae.</title>
        <authorList>
            <person name="Kulichevskaya I.S."/>
            <person name="Naumoff D.G."/>
            <person name="Miroshnikov K."/>
            <person name="Ivanova A."/>
            <person name="Philippov D.A."/>
            <person name="Hakobyan A."/>
            <person name="Rijpstra I.C."/>
            <person name="Sinninghe Damste J.S."/>
            <person name="Liesack W."/>
            <person name="Dedysh S.N."/>
        </authorList>
    </citation>
    <scope>NUCLEOTIDE SEQUENCE [LARGE SCALE GENOMIC DNA]</scope>
    <source>
        <strain evidence="2">PX52</strain>
    </source>
</reference>
<keyword evidence="2" id="KW-1185">Reference proteome</keyword>
<dbReference type="Proteomes" id="UP000324974">
    <property type="component" value="Chromosome"/>
</dbReference>
<evidence type="ECO:0000313" key="2">
    <source>
        <dbReference type="Proteomes" id="UP000324974"/>
    </source>
</evidence>
<dbReference type="RefSeq" id="WP_149114190.1">
    <property type="nucleotide sequence ID" value="NZ_CP042425.1"/>
</dbReference>
<dbReference type="AlphaFoldDB" id="A0A5C1AKU8"/>
<name>A0A5C1AKU8_9BACT</name>
<organism evidence="1 2">
    <name type="scientific">Limnoglobus roseus</name>
    <dbReference type="NCBI Taxonomy" id="2598579"/>
    <lineage>
        <taxon>Bacteria</taxon>
        <taxon>Pseudomonadati</taxon>
        <taxon>Planctomycetota</taxon>
        <taxon>Planctomycetia</taxon>
        <taxon>Gemmatales</taxon>
        <taxon>Gemmataceae</taxon>
        <taxon>Limnoglobus</taxon>
    </lineage>
</organism>
<dbReference type="EMBL" id="CP042425">
    <property type="protein sequence ID" value="QEL19841.1"/>
    <property type="molecule type" value="Genomic_DNA"/>
</dbReference>
<gene>
    <name evidence="1" type="ORF">PX52LOC_06922</name>
</gene>
<dbReference type="KEGG" id="lrs:PX52LOC_06922"/>